<gene>
    <name evidence="1" type="ORF">NTEN_LOCUS14140</name>
</gene>
<dbReference type="EMBL" id="CADCXU010021161">
    <property type="protein sequence ID" value="CAB0008937.1"/>
    <property type="molecule type" value="Genomic_DNA"/>
</dbReference>
<sequence>MPVKIGGLALDNPVRTSASKFTTSKRSSQLLSEAIITGSTLKGEDHNRHVQEIQKKERLAEKIRNDAKKDELISSLPSKQQRTIHRIVKGNASQWLTVLPLEYDNLDLTRSQFTDSLALRYGKEVTGLPSSCEGCGEIMDTNHALNCKKGGLITLGHNEVRDECARLASLAWGRVGIEPILQEAEDGSPSLIADIRVHGLWSRERAAFLDNRIVNADAPSYVSKDWTTVANDAAKSKHRKYDQAAEDARGSFTPLICSCEGVLHREFEMFEKALSTKLSEKWAKPLPDVNNW</sequence>
<dbReference type="Proteomes" id="UP000479000">
    <property type="component" value="Unassembled WGS sequence"/>
</dbReference>
<dbReference type="OrthoDB" id="8118845at2759"/>
<protein>
    <submittedName>
        <fullName evidence="1">Uncharacterized protein</fullName>
    </submittedName>
</protein>
<accession>A0A6H5GZU7</accession>
<evidence type="ECO:0000313" key="2">
    <source>
        <dbReference type="Proteomes" id="UP000479000"/>
    </source>
</evidence>
<organism evidence="1 2">
    <name type="scientific">Nesidiocoris tenuis</name>
    <dbReference type="NCBI Taxonomy" id="355587"/>
    <lineage>
        <taxon>Eukaryota</taxon>
        <taxon>Metazoa</taxon>
        <taxon>Ecdysozoa</taxon>
        <taxon>Arthropoda</taxon>
        <taxon>Hexapoda</taxon>
        <taxon>Insecta</taxon>
        <taxon>Pterygota</taxon>
        <taxon>Neoptera</taxon>
        <taxon>Paraneoptera</taxon>
        <taxon>Hemiptera</taxon>
        <taxon>Heteroptera</taxon>
        <taxon>Panheteroptera</taxon>
        <taxon>Cimicomorpha</taxon>
        <taxon>Miridae</taxon>
        <taxon>Dicyphina</taxon>
        <taxon>Nesidiocoris</taxon>
    </lineage>
</organism>
<dbReference type="AlphaFoldDB" id="A0A6H5GZU7"/>
<name>A0A6H5GZU7_9HEMI</name>
<keyword evidence="2" id="KW-1185">Reference proteome</keyword>
<proteinExistence type="predicted"/>
<evidence type="ECO:0000313" key="1">
    <source>
        <dbReference type="EMBL" id="CAB0008937.1"/>
    </source>
</evidence>
<reference evidence="1 2" key="1">
    <citation type="submission" date="2020-02" db="EMBL/GenBank/DDBJ databases">
        <authorList>
            <person name="Ferguson B K."/>
        </authorList>
    </citation>
    <scope>NUCLEOTIDE SEQUENCE [LARGE SCALE GENOMIC DNA]</scope>
</reference>
<feature type="non-terminal residue" evidence="1">
    <location>
        <position position="292"/>
    </location>
</feature>